<sequence>MHSTMVLNITKDLLQDWYFYLEFASWRVDFDIDFLEAPLEKITRAFLGFQLRKLEVDVPRIINKKIAEQKHKLEVVKQMHSTMVLDFTKDLLQHWYFYYKFASWRVDFNIDFLKAPLERIARAYFDLQLTKLEEDVPATINKRIGELQSKI</sequence>
<dbReference type="AlphaFoldDB" id="A0AA88EEP8"/>
<dbReference type="EMBL" id="BTGU01019648">
    <property type="protein sequence ID" value="GMN73361.1"/>
    <property type="molecule type" value="Genomic_DNA"/>
</dbReference>
<keyword evidence="2" id="KW-1185">Reference proteome</keyword>
<comment type="caution">
    <text evidence="1">The sequence shown here is derived from an EMBL/GenBank/DDBJ whole genome shotgun (WGS) entry which is preliminary data.</text>
</comment>
<evidence type="ECO:0000313" key="2">
    <source>
        <dbReference type="Proteomes" id="UP001187192"/>
    </source>
</evidence>
<gene>
    <name evidence="1" type="ORF">TIFTF001_056085</name>
</gene>
<name>A0AA88EEP8_FICCA</name>
<evidence type="ECO:0000313" key="1">
    <source>
        <dbReference type="EMBL" id="GMN73361.1"/>
    </source>
</evidence>
<accession>A0AA88EEP8</accession>
<reference evidence="1" key="1">
    <citation type="submission" date="2023-07" db="EMBL/GenBank/DDBJ databases">
        <title>draft genome sequence of fig (Ficus carica).</title>
        <authorList>
            <person name="Takahashi T."/>
            <person name="Nishimura K."/>
        </authorList>
    </citation>
    <scope>NUCLEOTIDE SEQUENCE</scope>
</reference>
<proteinExistence type="predicted"/>
<protein>
    <submittedName>
        <fullName evidence="1">Uncharacterized protein</fullName>
    </submittedName>
</protein>
<organism evidence="1 2">
    <name type="scientific">Ficus carica</name>
    <name type="common">Common fig</name>
    <dbReference type="NCBI Taxonomy" id="3494"/>
    <lineage>
        <taxon>Eukaryota</taxon>
        <taxon>Viridiplantae</taxon>
        <taxon>Streptophyta</taxon>
        <taxon>Embryophyta</taxon>
        <taxon>Tracheophyta</taxon>
        <taxon>Spermatophyta</taxon>
        <taxon>Magnoliopsida</taxon>
        <taxon>eudicotyledons</taxon>
        <taxon>Gunneridae</taxon>
        <taxon>Pentapetalae</taxon>
        <taxon>rosids</taxon>
        <taxon>fabids</taxon>
        <taxon>Rosales</taxon>
        <taxon>Moraceae</taxon>
        <taxon>Ficeae</taxon>
        <taxon>Ficus</taxon>
    </lineage>
</organism>
<dbReference type="Proteomes" id="UP001187192">
    <property type="component" value="Unassembled WGS sequence"/>
</dbReference>
<feature type="non-terminal residue" evidence="1">
    <location>
        <position position="1"/>
    </location>
</feature>